<evidence type="ECO:0000313" key="15">
    <source>
        <dbReference type="Proteomes" id="UP001445335"/>
    </source>
</evidence>
<evidence type="ECO:0000256" key="4">
    <source>
        <dbReference type="ARBA" id="ARBA00022630"/>
    </source>
</evidence>
<dbReference type="Gene3D" id="1.10.540.10">
    <property type="entry name" value="Acyl-CoA dehydrogenase/oxidase, N-terminal domain"/>
    <property type="match status" value="1"/>
</dbReference>
<dbReference type="GO" id="GO:0050660">
    <property type="term" value="F:flavin adenine dinucleotide binding"/>
    <property type="evidence" value="ECO:0007669"/>
    <property type="project" value="InterPro"/>
</dbReference>
<dbReference type="InterPro" id="IPR046373">
    <property type="entry name" value="Acyl-CoA_Oxase/DH_mid-dom_sf"/>
</dbReference>
<dbReference type="SUPFAM" id="SSF56645">
    <property type="entry name" value="Acyl-CoA dehydrogenase NM domain-like"/>
    <property type="match status" value="1"/>
</dbReference>
<dbReference type="InterPro" id="IPR011009">
    <property type="entry name" value="Kinase-like_dom_sf"/>
</dbReference>
<evidence type="ECO:0000256" key="6">
    <source>
        <dbReference type="ARBA" id="ARBA00022832"/>
    </source>
</evidence>
<feature type="region of interest" description="Disordered" evidence="10">
    <location>
        <begin position="371"/>
        <end position="415"/>
    </location>
</feature>
<evidence type="ECO:0000256" key="8">
    <source>
        <dbReference type="ARBA" id="ARBA00023098"/>
    </source>
</evidence>
<feature type="domain" description="Aminoglycoside phosphotransferase" evidence="12">
    <location>
        <begin position="41"/>
        <end position="268"/>
    </location>
</feature>
<comment type="caution">
    <text evidence="14">The sequence shown here is derived from an EMBL/GenBank/DDBJ whole genome shotgun (WGS) entry which is preliminary data.</text>
</comment>
<keyword evidence="8" id="KW-0443">Lipid metabolism</keyword>
<keyword evidence="5" id="KW-0274">FAD</keyword>
<protein>
    <recommendedName>
        <fullName evidence="16">Acyl-CoA dehydrogenase</fullName>
    </recommendedName>
</protein>
<dbReference type="GO" id="GO:0033539">
    <property type="term" value="P:fatty acid beta-oxidation using acyl-CoA dehydrogenase"/>
    <property type="evidence" value="ECO:0007669"/>
    <property type="project" value="TreeGrafter"/>
</dbReference>
<reference evidence="14 15" key="1">
    <citation type="journal article" date="2024" name="Nat. Commun.">
        <title>Phylogenomics reveals the evolutionary origins of lichenization in chlorophyte algae.</title>
        <authorList>
            <person name="Puginier C."/>
            <person name="Libourel C."/>
            <person name="Otte J."/>
            <person name="Skaloud P."/>
            <person name="Haon M."/>
            <person name="Grisel S."/>
            <person name="Petersen M."/>
            <person name="Berrin J.G."/>
            <person name="Delaux P.M."/>
            <person name="Dal Grande F."/>
            <person name="Keller J."/>
        </authorList>
    </citation>
    <scope>NUCLEOTIDE SEQUENCE [LARGE SCALE GENOMIC DNA]</scope>
    <source>
        <strain evidence="14 15">SAG 245.80</strain>
    </source>
</reference>
<keyword evidence="9" id="KW-0576">Peroxisome</keyword>
<dbReference type="InterPro" id="IPR009075">
    <property type="entry name" value="AcylCo_DH/oxidase_C"/>
</dbReference>
<dbReference type="Pfam" id="PF02770">
    <property type="entry name" value="Acyl-CoA_dh_M"/>
    <property type="match status" value="1"/>
</dbReference>
<evidence type="ECO:0000256" key="3">
    <source>
        <dbReference type="ARBA" id="ARBA00009347"/>
    </source>
</evidence>
<dbReference type="FunFam" id="2.40.110.10:FF:000002">
    <property type="entry name" value="Acyl-CoA dehydrogenase fadE12"/>
    <property type="match status" value="1"/>
</dbReference>
<evidence type="ECO:0000259" key="11">
    <source>
        <dbReference type="Pfam" id="PF00441"/>
    </source>
</evidence>
<gene>
    <name evidence="14" type="ORF">WJX81_000746</name>
</gene>
<dbReference type="InterPro" id="IPR009100">
    <property type="entry name" value="AcylCoA_DH/oxidase_NM_dom_sf"/>
</dbReference>
<evidence type="ECO:0000256" key="9">
    <source>
        <dbReference type="ARBA" id="ARBA00023140"/>
    </source>
</evidence>
<keyword evidence="6" id="KW-0276">Fatty acid metabolism</keyword>
<keyword evidence="7" id="KW-0560">Oxidoreductase</keyword>
<proteinExistence type="inferred from homology"/>
<feature type="domain" description="Acyl-CoA dehydrogenase/oxidase C-terminal" evidence="11">
    <location>
        <begin position="671"/>
        <end position="819"/>
    </location>
</feature>
<dbReference type="InterPro" id="IPR002575">
    <property type="entry name" value="Aminoglycoside_PTrfase"/>
</dbReference>
<dbReference type="Gene3D" id="1.20.140.10">
    <property type="entry name" value="Butyryl-CoA Dehydrogenase, subunit A, domain 3"/>
    <property type="match status" value="1"/>
</dbReference>
<dbReference type="SUPFAM" id="SSF47203">
    <property type="entry name" value="Acyl-CoA dehydrogenase C-terminal domain-like"/>
    <property type="match status" value="1"/>
</dbReference>
<dbReference type="InterPro" id="IPR050741">
    <property type="entry name" value="Acyl-CoA_dehydrogenase"/>
</dbReference>
<comment type="cofactor">
    <cofactor evidence="1">
        <name>FAD</name>
        <dbReference type="ChEBI" id="CHEBI:57692"/>
    </cofactor>
</comment>
<dbReference type="Gene3D" id="3.90.1200.10">
    <property type="match status" value="1"/>
</dbReference>
<feature type="domain" description="Acyl-CoA oxidase/dehydrogenase middle" evidence="13">
    <location>
        <begin position="558"/>
        <end position="659"/>
    </location>
</feature>
<dbReference type="Gene3D" id="2.40.110.10">
    <property type="entry name" value="Butyryl-CoA Dehydrogenase, subunit A, domain 2"/>
    <property type="match status" value="1"/>
</dbReference>
<dbReference type="SUPFAM" id="SSF56112">
    <property type="entry name" value="Protein kinase-like (PK-like)"/>
    <property type="match status" value="1"/>
</dbReference>
<dbReference type="InterPro" id="IPR036250">
    <property type="entry name" value="AcylCo_DH-like_C"/>
</dbReference>
<dbReference type="Proteomes" id="UP001445335">
    <property type="component" value="Unassembled WGS sequence"/>
</dbReference>
<evidence type="ECO:0000256" key="5">
    <source>
        <dbReference type="ARBA" id="ARBA00022827"/>
    </source>
</evidence>
<organism evidence="14 15">
    <name type="scientific">Elliptochloris bilobata</name>
    <dbReference type="NCBI Taxonomy" id="381761"/>
    <lineage>
        <taxon>Eukaryota</taxon>
        <taxon>Viridiplantae</taxon>
        <taxon>Chlorophyta</taxon>
        <taxon>core chlorophytes</taxon>
        <taxon>Trebouxiophyceae</taxon>
        <taxon>Trebouxiophyceae incertae sedis</taxon>
        <taxon>Elliptochloris clade</taxon>
        <taxon>Elliptochloris</taxon>
    </lineage>
</organism>
<keyword evidence="4" id="KW-0285">Flavoprotein</keyword>
<dbReference type="PANTHER" id="PTHR48083">
    <property type="entry name" value="MEDIUM-CHAIN SPECIFIC ACYL-COA DEHYDROGENASE, MITOCHONDRIAL-RELATED"/>
    <property type="match status" value="1"/>
</dbReference>
<dbReference type="InterPro" id="IPR037069">
    <property type="entry name" value="AcylCoA_DH/ox_N_sf"/>
</dbReference>
<name>A0AAW1RBE7_9CHLO</name>
<evidence type="ECO:0000259" key="13">
    <source>
        <dbReference type="Pfam" id="PF02770"/>
    </source>
</evidence>
<evidence type="ECO:0000313" key="14">
    <source>
        <dbReference type="EMBL" id="KAK9830875.1"/>
    </source>
</evidence>
<comment type="similarity">
    <text evidence="3">Belongs to the acyl-CoA dehydrogenase family.</text>
</comment>
<evidence type="ECO:0000259" key="12">
    <source>
        <dbReference type="Pfam" id="PF01636"/>
    </source>
</evidence>
<comment type="subcellular location">
    <subcellularLocation>
        <location evidence="2">Peroxisome</location>
    </subcellularLocation>
</comment>
<dbReference type="InterPro" id="IPR006091">
    <property type="entry name" value="Acyl-CoA_Oxase/DH_mid-dom"/>
</dbReference>
<dbReference type="CDD" id="cd05154">
    <property type="entry name" value="ACAD10_11_N-like"/>
    <property type="match status" value="1"/>
</dbReference>
<dbReference type="Gene3D" id="3.30.200.20">
    <property type="entry name" value="Phosphorylase Kinase, domain 1"/>
    <property type="match status" value="1"/>
</dbReference>
<dbReference type="GO" id="GO:0003995">
    <property type="term" value="F:acyl-CoA dehydrogenase activity"/>
    <property type="evidence" value="ECO:0007669"/>
    <property type="project" value="TreeGrafter"/>
</dbReference>
<dbReference type="Pfam" id="PF01636">
    <property type="entry name" value="APH"/>
    <property type="match status" value="1"/>
</dbReference>
<evidence type="ECO:0008006" key="16">
    <source>
        <dbReference type="Google" id="ProtNLM"/>
    </source>
</evidence>
<evidence type="ECO:0000256" key="10">
    <source>
        <dbReference type="SAM" id="MobiDB-lite"/>
    </source>
</evidence>
<evidence type="ECO:0000256" key="7">
    <source>
        <dbReference type="ARBA" id="ARBA00023002"/>
    </source>
</evidence>
<dbReference type="PANTHER" id="PTHR48083:SF13">
    <property type="entry name" value="ACYL-COA DEHYDROGENASE FAMILY MEMBER 11"/>
    <property type="match status" value="1"/>
</dbReference>
<dbReference type="AlphaFoldDB" id="A0AAW1RBE7"/>
<accession>A0AAW1RBE7</accession>
<dbReference type="Pfam" id="PF00441">
    <property type="entry name" value="Acyl-CoA_dh_1"/>
    <property type="match status" value="1"/>
</dbReference>
<dbReference type="EMBL" id="JALJOU010000049">
    <property type="protein sequence ID" value="KAK9830875.1"/>
    <property type="molecule type" value="Genomic_DNA"/>
</dbReference>
<sequence length="827" mass="87518">MAIDTGSAIGQPSNALRLDAERLRKYLAAAIPGFPLEASLEVRQFQHGQSNPTYLLHTVPAGGELARLYVLRKKPPGQVLSSAHAVEREHAVLSALAPTAVPVPKVLCLCTDAAVIGTPFYVMEHVKGRIFTDAACPELSEAERKSVYAAMAATLAALHSVDLEAVGLQGFGRASGYCKRQVWRWAQQYRAQLAGPALPEMTRLVAWLLAHVPAEDADPAHTRISHGDFRLDNLVFGVDGRVAAVLDWELSTLGHPLADLAFSAMPYHLPTGTLALPSLPRPLPPGVPSEREYVAAYCEARGLPAPAPAAWAFFLALSLFRAAAILAGVGARARLGNASSVSASAVGAEAVVRGLAQRALEIVAAAGVPAPDTGAQPPLSSSPALVSRMADGPSPSGRAPPTETTSGPGFEPPPRVRALRKRLARFMDKHVYRAEPMLEELASSERRWTVHPVMEQLKARARAEGLWNLWISPNLAACVAPAALAAAADSGAGLLGPGLSNLEYAYLSQVMGRVVFASEIFNCSAPDTGNMEVLARYGTPEQQREWLVPLLEGRIRSCFTMTEPAIASSDATNIQASIVRAGDEYILNGHKWWASGAMDPRCHLAIFMGKTDPKGPPHRQQSMILVPLPAPGVRIVRPLTVFGYDDAPHGHAEVLFENVRVPASNMLLGEGRGFEIAQGRLGPGRLHHCMRAIGMGERGLELMAARAGARRAFGGPVAANPAFQATLAAARIQLNAARLTVLDAAHALDLHGAKQARGKIAAAKVLAPAAALAALDAAMQAHGGAGVSDDTPLARLWAGARTLRIADGPDEVHLGTIAKLALRAPRL</sequence>
<dbReference type="InterPro" id="IPR041726">
    <property type="entry name" value="ACAD10_11_N"/>
</dbReference>
<evidence type="ECO:0000256" key="1">
    <source>
        <dbReference type="ARBA" id="ARBA00001974"/>
    </source>
</evidence>
<evidence type="ECO:0000256" key="2">
    <source>
        <dbReference type="ARBA" id="ARBA00004275"/>
    </source>
</evidence>
<keyword evidence="15" id="KW-1185">Reference proteome</keyword>
<dbReference type="GO" id="GO:0005777">
    <property type="term" value="C:peroxisome"/>
    <property type="evidence" value="ECO:0007669"/>
    <property type="project" value="UniProtKB-SubCell"/>
</dbReference>